<feature type="chain" id="PRO_5008583179" evidence="1">
    <location>
        <begin position="26"/>
        <end position="124"/>
    </location>
</feature>
<evidence type="ECO:0000256" key="1">
    <source>
        <dbReference type="SAM" id="SignalP"/>
    </source>
</evidence>
<reference evidence="2" key="1">
    <citation type="submission" date="2015-11" db="EMBL/GenBank/DDBJ databases">
        <title>De novo transcriptome assembly of four potential Pierce s Disease insect vectors from Arizona vineyards.</title>
        <authorList>
            <person name="Tassone E.E."/>
        </authorList>
    </citation>
    <scope>NUCLEOTIDE SEQUENCE</scope>
</reference>
<protein>
    <submittedName>
        <fullName evidence="2">Uncharacterized protein</fullName>
    </submittedName>
</protein>
<dbReference type="EMBL" id="GECZ01014317">
    <property type="protein sequence ID" value="JAS55452.1"/>
    <property type="molecule type" value="Transcribed_RNA"/>
</dbReference>
<proteinExistence type="predicted"/>
<gene>
    <name evidence="2" type="ORF">g.31281</name>
</gene>
<sequence length="124" mass="12192">MYSLLKFSVFLIAMVLLFSQGKCRSLPDPQTGGNGLLGGLLGIPGQGGLLGIPGQGGVIAGDLVSRLPLVPELVGSIPIVGDLLQGEGGGGGGLVRDVTVVGDVLQGPGNGIVIGLPVLGSLVN</sequence>
<organism evidence="2">
    <name type="scientific">Cuerna arida</name>
    <dbReference type="NCBI Taxonomy" id="1464854"/>
    <lineage>
        <taxon>Eukaryota</taxon>
        <taxon>Metazoa</taxon>
        <taxon>Ecdysozoa</taxon>
        <taxon>Arthropoda</taxon>
        <taxon>Hexapoda</taxon>
        <taxon>Insecta</taxon>
        <taxon>Pterygota</taxon>
        <taxon>Neoptera</taxon>
        <taxon>Paraneoptera</taxon>
        <taxon>Hemiptera</taxon>
        <taxon>Auchenorrhyncha</taxon>
        <taxon>Membracoidea</taxon>
        <taxon>Cicadellidae</taxon>
        <taxon>Cicadellinae</taxon>
        <taxon>Proconiini</taxon>
        <taxon>Cuerna</taxon>
    </lineage>
</organism>
<keyword evidence="1" id="KW-0732">Signal</keyword>
<dbReference type="AlphaFoldDB" id="A0A1B6FZ51"/>
<name>A0A1B6FZ51_9HEMI</name>
<feature type="signal peptide" evidence="1">
    <location>
        <begin position="1"/>
        <end position="25"/>
    </location>
</feature>
<evidence type="ECO:0000313" key="2">
    <source>
        <dbReference type="EMBL" id="JAS55452.1"/>
    </source>
</evidence>
<accession>A0A1B6FZ51</accession>